<reference evidence="1 2" key="1">
    <citation type="submission" date="2024-09" db="EMBL/GenBank/DDBJ databases">
        <title>Floridaenema gen nov. (Aerosakkonemataceae, Aerosakkonematales ord. nov., Cyanobacteria) from benthic tropical and subtropical fresh waters, with the description of four new species.</title>
        <authorList>
            <person name="Moretto J.A."/>
            <person name="Berthold D.E."/>
            <person name="Lefler F.W."/>
            <person name="Huang I.-S."/>
            <person name="Laughinghouse H. IV."/>
        </authorList>
    </citation>
    <scope>NUCLEOTIDE SEQUENCE [LARGE SCALE GENOMIC DNA]</scope>
    <source>
        <strain evidence="1 2">BLCC-F167</strain>
    </source>
</reference>
<evidence type="ECO:0008006" key="3">
    <source>
        <dbReference type="Google" id="ProtNLM"/>
    </source>
</evidence>
<gene>
    <name evidence="1" type="ORF">ACE1CA_22525</name>
</gene>
<protein>
    <recommendedName>
        <fullName evidence="3">HTH cro/C1-type domain-containing protein</fullName>
    </recommendedName>
</protein>
<dbReference type="EMBL" id="JBHFNT010000205">
    <property type="protein sequence ID" value="MFB2837312.1"/>
    <property type="molecule type" value="Genomic_DNA"/>
</dbReference>
<evidence type="ECO:0000313" key="2">
    <source>
        <dbReference type="Proteomes" id="UP001576780"/>
    </source>
</evidence>
<dbReference type="RefSeq" id="WP_413279664.1">
    <property type="nucleotide sequence ID" value="NZ_JBHFNT010000205.1"/>
</dbReference>
<accession>A0ABV4WQF8</accession>
<organism evidence="1 2">
    <name type="scientific">Floridaenema evergladense BLCC-F167</name>
    <dbReference type="NCBI Taxonomy" id="3153639"/>
    <lineage>
        <taxon>Bacteria</taxon>
        <taxon>Bacillati</taxon>
        <taxon>Cyanobacteriota</taxon>
        <taxon>Cyanophyceae</taxon>
        <taxon>Oscillatoriophycideae</taxon>
        <taxon>Aerosakkonematales</taxon>
        <taxon>Aerosakkonemataceae</taxon>
        <taxon>Floridanema</taxon>
        <taxon>Floridanema evergladense</taxon>
    </lineage>
</organism>
<dbReference type="Proteomes" id="UP001576780">
    <property type="component" value="Unassembled WGS sequence"/>
</dbReference>
<comment type="caution">
    <text evidence="1">The sequence shown here is derived from an EMBL/GenBank/DDBJ whole genome shotgun (WGS) entry which is preliminary data.</text>
</comment>
<name>A0ABV4WQF8_9CYAN</name>
<evidence type="ECO:0000313" key="1">
    <source>
        <dbReference type="EMBL" id="MFB2837312.1"/>
    </source>
</evidence>
<proteinExistence type="predicted"/>
<keyword evidence="2" id="KW-1185">Reference proteome</keyword>
<sequence length="66" mass="7607">MTTVTPIHPKEFRAKHKLSIAQISILSGVPIETLRCWLAGENSRRKVNPPTYVNHYFGLLDQQFTR</sequence>